<comment type="caution">
    <text evidence="6">The sequence shown here is derived from an EMBL/GenBank/DDBJ whole genome shotgun (WGS) entry which is preliminary data.</text>
</comment>
<accession>A0A2S4VNS5</accession>
<dbReference type="GO" id="GO:0003676">
    <property type="term" value="F:nucleic acid binding"/>
    <property type="evidence" value="ECO:0007669"/>
    <property type="project" value="InterPro"/>
</dbReference>
<dbReference type="SMART" id="SM00479">
    <property type="entry name" value="EXOIII"/>
    <property type="match status" value="1"/>
</dbReference>
<feature type="domain" description="Exonuclease" evidence="5">
    <location>
        <begin position="49"/>
        <end position="251"/>
    </location>
</feature>
<dbReference type="PANTHER" id="PTHR11046">
    <property type="entry name" value="OLIGORIBONUCLEASE, MITOCHONDRIAL"/>
    <property type="match status" value="1"/>
</dbReference>
<evidence type="ECO:0000256" key="1">
    <source>
        <dbReference type="ARBA" id="ARBA00009921"/>
    </source>
</evidence>
<evidence type="ECO:0000313" key="6">
    <source>
        <dbReference type="EMBL" id="POW11133.1"/>
    </source>
</evidence>
<dbReference type="SUPFAM" id="SSF53098">
    <property type="entry name" value="Ribonuclease H-like"/>
    <property type="match status" value="1"/>
</dbReference>
<dbReference type="InterPro" id="IPR012337">
    <property type="entry name" value="RNaseH-like_sf"/>
</dbReference>
<keyword evidence="3" id="KW-0378">Hydrolase</keyword>
<dbReference type="GO" id="GO:0000175">
    <property type="term" value="F:3'-5'-RNA exonuclease activity"/>
    <property type="evidence" value="ECO:0007669"/>
    <property type="project" value="InterPro"/>
</dbReference>
<keyword evidence="4" id="KW-0269">Exonuclease</keyword>
<proteinExistence type="inferred from homology"/>
<keyword evidence="2" id="KW-0540">Nuclease</keyword>
<dbReference type="PANTHER" id="PTHR11046:SF0">
    <property type="entry name" value="OLIGORIBONUCLEASE, MITOCHONDRIAL"/>
    <property type="match status" value="1"/>
</dbReference>
<evidence type="ECO:0000256" key="2">
    <source>
        <dbReference type="ARBA" id="ARBA00022722"/>
    </source>
</evidence>
<evidence type="ECO:0000259" key="5">
    <source>
        <dbReference type="SMART" id="SM00479"/>
    </source>
</evidence>
<keyword evidence="7" id="KW-1185">Reference proteome</keyword>
<dbReference type="InterPro" id="IPR036397">
    <property type="entry name" value="RNaseH_sf"/>
</dbReference>
<dbReference type="CDD" id="cd06135">
    <property type="entry name" value="Orn"/>
    <property type="match status" value="1"/>
</dbReference>
<comment type="similarity">
    <text evidence="1">Belongs to the oligoribonuclease family.</text>
</comment>
<dbReference type="InterPro" id="IPR013520">
    <property type="entry name" value="Ribonucl_H"/>
</dbReference>
<dbReference type="AlphaFoldDB" id="A0A2S4VNS5"/>
<dbReference type="VEuPathDB" id="FungiDB:PSHT_08812"/>
<organism evidence="6 7">
    <name type="scientific">Puccinia striiformis</name>
    <dbReference type="NCBI Taxonomy" id="27350"/>
    <lineage>
        <taxon>Eukaryota</taxon>
        <taxon>Fungi</taxon>
        <taxon>Dikarya</taxon>
        <taxon>Basidiomycota</taxon>
        <taxon>Pucciniomycotina</taxon>
        <taxon>Pucciniomycetes</taxon>
        <taxon>Pucciniales</taxon>
        <taxon>Pucciniaceae</taxon>
        <taxon>Puccinia</taxon>
    </lineage>
</organism>
<dbReference type="Gene3D" id="3.30.420.10">
    <property type="entry name" value="Ribonuclease H-like superfamily/Ribonuclease H"/>
    <property type="match status" value="1"/>
</dbReference>
<protein>
    <recommendedName>
        <fullName evidence="5">Exonuclease domain-containing protein</fullName>
    </recommendedName>
</protein>
<dbReference type="Pfam" id="PF00929">
    <property type="entry name" value="RNase_T"/>
    <property type="match status" value="1"/>
</dbReference>
<evidence type="ECO:0000256" key="3">
    <source>
        <dbReference type="ARBA" id="ARBA00022801"/>
    </source>
</evidence>
<dbReference type="InterPro" id="IPR022894">
    <property type="entry name" value="Oligoribonuclease"/>
</dbReference>
<dbReference type="EMBL" id="PKSL01000041">
    <property type="protein sequence ID" value="POW11133.1"/>
    <property type="molecule type" value="Genomic_DNA"/>
</dbReference>
<gene>
    <name evidence="6" type="ORF">PSTT_05582</name>
</gene>
<evidence type="ECO:0000256" key="4">
    <source>
        <dbReference type="ARBA" id="ARBA00022839"/>
    </source>
</evidence>
<sequence length="251" mass="27899">MNPGPEPSPAGHVYAKTVSENLKIRDLRHSPTAETTMKDRDQSADMAEKYLMTGLDVTVDQIIEIACIITDSQYRTFLGSSITSQGKAQSILTLSGCVAFAQEDLQELDDGIQFVIHVEQSVLDRMGPWCQNQHGKSGLSESCLQSSHTLTEVDQKIRNYLEHHLPGLKGKAVLAGNSVYADKMFLNKDLPLVAQYLHYRLVDVSSIKELARRWEPKLVELAKPASIPSKHRALDDIRDSISGVLCRTLKL</sequence>
<dbReference type="VEuPathDB" id="FungiDB:PSTT_05582"/>
<evidence type="ECO:0000313" key="7">
    <source>
        <dbReference type="Proteomes" id="UP000239156"/>
    </source>
</evidence>
<dbReference type="NCBIfam" id="NF003765">
    <property type="entry name" value="PRK05359.1"/>
    <property type="match status" value="1"/>
</dbReference>
<dbReference type="Proteomes" id="UP000239156">
    <property type="component" value="Unassembled WGS sequence"/>
</dbReference>
<dbReference type="GO" id="GO:0005739">
    <property type="term" value="C:mitochondrion"/>
    <property type="evidence" value="ECO:0007669"/>
    <property type="project" value="TreeGrafter"/>
</dbReference>
<reference evidence="6" key="1">
    <citation type="submission" date="2017-12" db="EMBL/GenBank/DDBJ databases">
        <title>Gene loss provides genomic basis for host adaptation in cereal stripe rust fungi.</title>
        <authorList>
            <person name="Xia C."/>
        </authorList>
    </citation>
    <scope>NUCLEOTIDE SEQUENCE [LARGE SCALE GENOMIC DNA]</scope>
    <source>
        <strain evidence="6">93-210</strain>
    </source>
</reference>
<name>A0A2S4VNS5_9BASI</name>